<dbReference type="Gene3D" id="3.40.50.1820">
    <property type="entry name" value="alpha/beta hydrolase"/>
    <property type="match status" value="1"/>
</dbReference>
<dbReference type="KEGG" id="clw:CLAC_07565"/>
<evidence type="ECO:0000313" key="5">
    <source>
        <dbReference type="EMBL" id="ALA67587.1"/>
    </source>
</evidence>
<dbReference type="SUPFAM" id="SSF53474">
    <property type="entry name" value="alpha/beta-Hydrolases"/>
    <property type="match status" value="1"/>
</dbReference>
<dbReference type="InterPro" id="IPR013094">
    <property type="entry name" value="AB_hydrolase_3"/>
</dbReference>
<dbReference type="PATRIC" id="fig|1408189.4.peg.1514"/>
<dbReference type="PROSITE" id="PS01174">
    <property type="entry name" value="LIPASE_GDXG_SER"/>
    <property type="match status" value="1"/>
</dbReference>
<evidence type="ECO:0000256" key="1">
    <source>
        <dbReference type="ARBA" id="ARBA00010515"/>
    </source>
</evidence>
<evidence type="ECO:0000259" key="4">
    <source>
        <dbReference type="Pfam" id="PF07859"/>
    </source>
</evidence>
<dbReference type="AlphaFoldDB" id="A0A0K2H0L0"/>
<dbReference type="RefSeq" id="WP_245621830.1">
    <property type="nucleotide sequence ID" value="NZ_CP006841.1"/>
</dbReference>
<dbReference type="InterPro" id="IPR033140">
    <property type="entry name" value="Lipase_GDXG_put_SER_AS"/>
</dbReference>
<dbReference type="GO" id="GO:0016787">
    <property type="term" value="F:hydrolase activity"/>
    <property type="evidence" value="ECO:0007669"/>
    <property type="project" value="UniProtKB-KW"/>
</dbReference>
<accession>A0A0K2H0L0</accession>
<dbReference type="Pfam" id="PF07859">
    <property type="entry name" value="Abhydrolase_3"/>
    <property type="match status" value="1"/>
</dbReference>
<feature type="active site" evidence="3">
    <location>
        <position position="223"/>
    </location>
</feature>
<protein>
    <submittedName>
        <fullName evidence="5">Lipase</fullName>
    </submittedName>
</protein>
<dbReference type="Proteomes" id="UP000058446">
    <property type="component" value="Chromosome"/>
</dbReference>
<gene>
    <name evidence="5" type="ORF">CLAC_07565</name>
</gene>
<feature type="domain" description="Alpha/beta hydrolase fold-3" evidence="4">
    <location>
        <begin position="146"/>
        <end position="357"/>
    </location>
</feature>
<dbReference type="STRING" id="1408189.CLAC_07565"/>
<dbReference type="PANTHER" id="PTHR48081">
    <property type="entry name" value="AB HYDROLASE SUPERFAMILY PROTEIN C4A8.06C"/>
    <property type="match status" value="1"/>
</dbReference>
<dbReference type="InterPro" id="IPR002168">
    <property type="entry name" value="Lipase_GDXG_HIS_AS"/>
</dbReference>
<keyword evidence="2" id="KW-0378">Hydrolase</keyword>
<dbReference type="PROSITE" id="PS01173">
    <property type="entry name" value="LIPASE_GDXG_HIS"/>
    <property type="match status" value="1"/>
</dbReference>
<organism evidence="5 6">
    <name type="scientific">Corynebacterium lactis RW2-5</name>
    <dbReference type="NCBI Taxonomy" id="1408189"/>
    <lineage>
        <taxon>Bacteria</taxon>
        <taxon>Bacillati</taxon>
        <taxon>Actinomycetota</taxon>
        <taxon>Actinomycetes</taxon>
        <taxon>Mycobacteriales</taxon>
        <taxon>Corynebacteriaceae</taxon>
        <taxon>Corynebacterium</taxon>
    </lineage>
</organism>
<dbReference type="InterPro" id="IPR050300">
    <property type="entry name" value="GDXG_lipolytic_enzyme"/>
</dbReference>
<evidence type="ECO:0000313" key="6">
    <source>
        <dbReference type="Proteomes" id="UP000058446"/>
    </source>
</evidence>
<keyword evidence="6" id="KW-1185">Reference proteome</keyword>
<dbReference type="InterPro" id="IPR029058">
    <property type="entry name" value="AB_hydrolase_fold"/>
</dbReference>
<sequence>MNATPIQSPEETRAREARAQKDNFAGLRLAEYPSEGAIAKVTAWSARMMSKLPEPVLGLAGRPSNARGYRLDAQVAASLRALAVMAPVDIVDVPPTKGRVIIDREARLGAGPRVEVEHVLEHEIAGVRVRHYRPEGVNLSDELATVVYFHGGGWTLGSLDSHDNTCRYLCAQAGVAVVSVDYRLAPENPFPSGLEDCEAVVKEILGGRVGGTDPNAVVVAGDSAGGNLAAAVCLKLRDAGERLPILQMLFVPTLDLANYDESGPLTDSAREFARGLFLTAEHMKWYADQYCASWSDRSNPYASPLLADDLAGLPPAFITVAGFDPLRDEGEAYAARLRDAGNRVSLRVNEGLVHPFVNSFGIWDAARAALDEAVGALRMELGWG</sequence>
<dbReference type="EMBL" id="CP006841">
    <property type="protein sequence ID" value="ALA67587.1"/>
    <property type="molecule type" value="Genomic_DNA"/>
</dbReference>
<proteinExistence type="inferred from homology"/>
<reference evidence="5 6" key="1">
    <citation type="submission" date="2013-10" db="EMBL/GenBank/DDBJ databases">
        <title>Complete genome sequence of Corynebacterium lactis DSM 45799(T), isolated from raw cow milk.</title>
        <authorList>
            <person name="Ruckert C."/>
            <person name="Albersmeier A."/>
            <person name="Lipski A."/>
            <person name="Kalinowski J."/>
        </authorList>
    </citation>
    <scope>NUCLEOTIDE SEQUENCE [LARGE SCALE GENOMIC DNA]</scope>
    <source>
        <strain evidence="5 6">RW2-5</strain>
    </source>
</reference>
<evidence type="ECO:0000256" key="2">
    <source>
        <dbReference type="ARBA" id="ARBA00022801"/>
    </source>
</evidence>
<evidence type="ECO:0000256" key="3">
    <source>
        <dbReference type="PROSITE-ProRule" id="PRU10038"/>
    </source>
</evidence>
<dbReference type="PANTHER" id="PTHR48081:SF8">
    <property type="entry name" value="ALPHA_BETA HYDROLASE FOLD-3 DOMAIN-CONTAINING PROTEIN-RELATED"/>
    <property type="match status" value="1"/>
</dbReference>
<comment type="similarity">
    <text evidence="1">Belongs to the 'GDXG' lipolytic enzyme family.</text>
</comment>
<name>A0A0K2H0L0_9CORY</name>